<evidence type="ECO:0000256" key="1">
    <source>
        <dbReference type="ARBA" id="ARBA00006180"/>
    </source>
</evidence>
<gene>
    <name evidence="4" type="ORF">Trco_007206</name>
</gene>
<organism evidence="4 5">
    <name type="scientific">Trichoderma cornu-damae</name>
    <dbReference type="NCBI Taxonomy" id="654480"/>
    <lineage>
        <taxon>Eukaryota</taxon>
        <taxon>Fungi</taxon>
        <taxon>Dikarya</taxon>
        <taxon>Ascomycota</taxon>
        <taxon>Pezizomycotina</taxon>
        <taxon>Sordariomycetes</taxon>
        <taxon>Hypocreomycetidae</taxon>
        <taxon>Hypocreales</taxon>
        <taxon>Hypocreaceae</taxon>
        <taxon>Trichoderma</taxon>
    </lineage>
</organism>
<feature type="compositionally biased region" description="Basic and acidic residues" evidence="3">
    <location>
        <begin position="418"/>
        <end position="431"/>
    </location>
</feature>
<evidence type="ECO:0000313" key="4">
    <source>
        <dbReference type="EMBL" id="KAH6603760.1"/>
    </source>
</evidence>
<evidence type="ECO:0000256" key="2">
    <source>
        <dbReference type="ARBA" id="ARBA00023306"/>
    </source>
</evidence>
<dbReference type="PANTHER" id="PTHR12634">
    <property type="entry name" value="SIT4 YEAST -ASSOCIATING PROTEIN-RELATED"/>
    <property type="match status" value="1"/>
</dbReference>
<feature type="region of interest" description="Disordered" evidence="3">
    <location>
        <begin position="536"/>
        <end position="689"/>
    </location>
</feature>
<feature type="region of interest" description="Disordered" evidence="3">
    <location>
        <begin position="1203"/>
        <end position="1335"/>
    </location>
</feature>
<feature type="region of interest" description="Disordered" evidence="3">
    <location>
        <begin position="1103"/>
        <end position="1125"/>
    </location>
</feature>
<name>A0A9P8QFI6_9HYPO</name>
<comment type="caution">
    <text evidence="4">The sequence shown here is derived from an EMBL/GenBank/DDBJ whole genome shotgun (WGS) entry which is preliminary data.</text>
</comment>
<dbReference type="Pfam" id="PF04499">
    <property type="entry name" value="SAPS"/>
    <property type="match status" value="1"/>
</dbReference>
<dbReference type="GO" id="GO:0019903">
    <property type="term" value="F:protein phosphatase binding"/>
    <property type="evidence" value="ECO:0007669"/>
    <property type="project" value="InterPro"/>
</dbReference>
<comment type="similarity">
    <text evidence="1">Belongs to the SAPS family.</text>
</comment>
<dbReference type="GO" id="GO:0005634">
    <property type="term" value="C:nucleus"/>
    <property type="evidence" value="ECO:0007669"/>
    <property type="project" value="TreeGrafter"/>
</dbReference>
<evidence type="ECO:0008006" key="6">
    <source>
        <dbReference type="Google" id="ProtNLM"/>
    </source>
</evidence>
<dbReference type="OrthoDB" id="295029at2759"/>
<proteinExistence type="inferred from homology"/>
<dbReference type="Proteomes" id="UP000827724">
    <property type="component" value="Unassembled WGS sequence"/>
</dbReference>
<feature type="region of interest" description="Disordered" evidence="3">
    <location>
        <begin position="1152"/>
        <end position="1191"/>
    </location>
</feature>
<dbReference type="PANTHER" id="PTHR12634:SF8">
    <property type="entry name" value="FIERY MOUNTAIN, ISOFORM D"/>
    <property type="match status" value="1"/>
</dbReference>
<accession>A0A9P8QFI6</accession>
<feature type="compositionally biased region" description="Acidic residues" evidence="3">
    <location>
        <begin position="457"/>
        <end position="474"/>
    </location>
</feature>
<feature type="compositionally biased region" description="Basic and acidic residues" evidence="3">
    <location>
        <begin position="619"/>
        <end position="628"/>
    </location>
</feature>
<dbReference type="GO" id="GO:0019888">
    <property type="term" value="F:protein phosphatase regulator activity"/>
    <property type="evidence" value="ECO:0007669"/>
    <property type="project" value="TreeGrafter"/>
</dbReference>
<feature type="compositionally biased region" description="Basic and acidic residues" evidence="3">
    <location>
        <begin position="445"/>
        <end position="454"/>
    </location>
</feature>
<feature type="compositionally biased region" description="Basic and acidic residues" evidence="3">
    <location>
        <begin position="648"/>
        <end position="661"/>
    </location>
</feature>
<feature type="compositionally biased region" description="Pro residues" evidence="3">
    <location>
        <begin position="1109"/>
        <end position="1123"/>
    </location>
</feature>
<sequence length="1335" mass="146468">MFWRFGGYANISTIDTILDKPDFTLEELLEEADLIQELKQHNSKLIEFLREDKVLEKLLEYTVVPKLEAVEGLDEPAEDDIKTKGRLLPFSRPRASSRATDPGDNDDELDKKRNRYAHVACEVLSSDTWSIYEALVENRQLIRDFWNFLSRPAPLDPLQASYFTKVNESLFEKKTEEMMELLWSLPNVIPDMLRHVECPMIMDLLLKIIALDRTEGGQGVVEWLYSKDIIPTLLSFLGPEHSWVVQTAASDFIKAIITISANASQNEQQCIGPNELTRQLVSRPCVEQLIGYMLGGGNPLTVGVGIVIEVIRKNNSDYDPDVGTEANSTPSSRDPIYLGNLLRLFAQNVPRFMNLIMNEPSKKQSVDSTFNEKLEPLGFDRFKTCELMAELLHCSNMGLLNEMGSEQLIATRDAERQRLRAEGKLTPRDDDGSAEDLTMRIPHPSHHEEVRRLEVTNADDDGFEEVEPTSEMNEDTSHEFVKAEDDIAPPADPSSSSFLEKDEEEFVDEPLSSPRLAVNTAEINEQRFEEPDLVIAPLSPTKSKAPELAQAKPENPAVGEEQTEPAEEQQLLTVSTVLSGPIIIETPGPAKPVAPEATKADSWSDFESSKPGLQPSPLPREESAKKSESAASALQESNTAVNELVPNETDKSRGLAPHPDDTPAPLFSVPLAPDSGVQQPPRVSQGSEPNADAFTAVENSGETPVSDAVPQIEGLKPDVVDATELVVGDFLKMQFVEYRVVPAILSFFFAYPWNNFLHNVVYDIVQQVFNGPMDRGFNPTLAVSLFEAADITTAIIKGQQASDESQARTKTRMGYMGHLTLIAEEVVKFTERHPPELLSEMVLDKVMSQDWINYVEGALAETRERDNAILGGVRPEVALGHRASLGGSGLGGIGMSGLGNSVSASNALAEAGLNGGMEMNEGDGNGIGPFAISAGTLMSGFGSSSDEEDDEGDGDEEDVNSEVSYDSSDEHGNESPEAATMGMTYSPEDVIMMSPEPIRAESPDGMPGLEADGDLDLPGQDIMMIEEAGWIQRRTPVLMMTTTMTIPPTCPGARAAPRSSSVDDAELERFNIIKLEYLSGLLARAGERQGALNFRSFTDSLNQGMLAPPSIPPPPPPPPPLNIPPSRARLQLAARLAMHQKNNQLTQASSAALHDDNDGDDDDNLEDPFGDAEADMDDDLDDEMSNNLGRGSWWRGVVDRRSGLEDDDSDDDDDDDEEEFGDFAMAEEEKGSDGQDKDNVVLKPLAVHPPRESSRGLSGLWPFGSRADKDKGGRAEDDKDEQKGDADARLAEDRDDEPEKRAIAVKEAQRRTSIEDDDDDDEANVGTEFGADFKD</sequence>
<dbReference type="InterPro" id="IPR007587">
    <property type="entry name" value="SAPS"/>
</dbReference>
<evidence type="ECO:0000256" key="3">
    <source>
        <dbReference type="SAM" id="MobiDB-lite"/>
    </source>
</evidence>
<feature type="compositionally biased region" description="Polar residues" evidence="3">
    <location>
        <begin position="676"/>
        <end position="688"/>
    </location>
</feature>
<feature type="compositionally biased region" description="Basic and acidic residues" evidence="3">
    <location>
        <begin position="1227"/>
        <end position="1240"/>
    </location>
</feature>
<dbReference type="GO" id="GO:0005829">
    <property type="term" value="C:cytosol"/>
    <property type="evidence" value="ECO:0007669"/>
    <property type="project" value="TreeGrafter"/>
</dbReference>
<feature type="compositionally biased region" description="Acidic residues" evidence="3">
    <location>
        <begin position="945"/>
        <end position="960"/>
    </location>
</feature>
<feature type="compositionally biased region" description="Acidic residues" evidence="3">
    <location>
        <begin position="1157"/>
        <end position="1184"/>
    </location>
</feature>
<feature type="region of interest" description="Disordered" evidence="3">
    <location>
        <begin position="938"/>
        <end position="981"/>
    </location>
</feature>
<protein>
    <recommendedName>
        <fullName evidence="6">Extragenic suppressor of kinetochore protein 1</fullName>
    </recommendedName>
</protein>
<reference evidence="4" key="1">
    <citation type="submission" date="2021-08" db="EMBL/GenBank/DDBJ databases">
        <title>Chromosome-Level Trichoderma cornu-damae using Hi-C Data.</title>
        <authorList>
            <person name="Kim C.S."/>
        </authorList>
    </citation>
    <scope>NUCLEOTIDE SEQUENCE</scope>
    <source>
        <strain evidence="4">KA19-0412C</strain>
    </source>
</reference>
<keyword evidence="2" id="KW-0131">Cell cycle</keyword>
<dbReference type="EMBL" id="JAIWOZ010000006">
    <property type="protein sequence ID" value="KAH6603760.1"/>
    <property type="molecule type" value="Genomic_DNA"/>
</dbReference>
<feature type="compositionally biased region" description="Acidic residues" evidence="3">
    <location>
        <begin position="1205"/>
        <end position="1221"/>
    </location>
</feature>
<feature type="compositionally biased region" description="Basic and acidic residues" evidence="3">
    <location>
        <begin position="1266"/>
        <end position="1314"/>
    </location>
</feature>
<keyword evidence="5" id="KW-1185">Reference proteome</keyword>
<feature type="region of interest" description="Disordered" evidence="3">
    <location>
        <begin position="418"/>
        <end position="476"/>
    </location>
</feature>
<evidence type="ECO:0000313" key="5">
    <source>
        <dbReference type="Proteomes" id="UP000827724"/>
    </source>
</evidence>